<dbReference type="InterPro" id="IPR001828">
    <property type="entry name" value="ANF_lig-bd_rcpt"/>
</dbReference>
<evidence type="ECO:0000256" key="4">
    <source>
        <dbReference type="ARBA" id="ARBA00023040"/>
    </source>
</evidence>
<keyword evidence="2 9" id="KW-0812">Transmembrane</keyword>
<organism evidence="11 12">
    <name type="scientific">Lingula anatina</name>
    <name type="common">Brachiopod</name>
    <name type="synonym">Lingula unguis</name>
    <dbReference type="NCBI Taxonomy" id="7574"/>
    <lineage>
        <taxon>Eukaryota</taxon>
        <taxon>Metazoa</taxon>
        <taxon>Spiralia</taxon>
        <taxon>Lophotrochozoa</taxon>
        <taxon>Brachiopoda</taxon>
        <taxon>Linguliformea</taxon>
        <taxon>Lingulata</taxon>
        <taxon>Lingulida</taxon>
        <taxon>Linguloidea</taxon>
        <taxon>Lingulidae</taxon>
        <taxon>Lingula</taxon>
    </lineage>
</organism>
<dbReference type="Pfam" id="PF00003">
    <property type="entry name" value="7tm_3"/>
    <property type="match status" value="1"/>
</dbReference>
<feature type="transmembrane region" description="Helical" evidence="9">
    <location>
        <begin position="277"/>
        <end position="295"/>
    </location>
</feature>
<keyword evidence="6" id="KW-0675">Receptor</keyword>
<evidence type="ECO:0000256" key="6">
    <source>
        <dbReference type="ARBA" id="ARBA00023170"/>
    </source>
</evidence>
<dbReference type="SUPFAM" id="SSF53822">
    <property type="entry name" value="Periplasmic binding protein-like I"/>
    <property type="match status" value="1"/>
</dbReference>
<feature type="transmembrane region" description="Helical" evidence="9">
    <location>
        <begin position="440"/>
        <end position="462"/>
    </location>
</feature>
<dbReference type="Proteomes" id="UP000085678">
    <property type="component" value="Unplaced"/>
</dbReference>
<dbReference type="Pfam" id="PF01094">
    <property type="entry name" value="ANF_receptor"/>
    <property type="match status" value="1"/>
</dbReference>
<dbReference type="InParanoid" id="A0A1S3ICK2"/>
<evidence type="ECO:0000259" key="10">
    <source>
        <dbReference type="PROSITE" id="PS50259"/>
    </source>
</evidence>
<dbReference type="PANTHER" id="PTHR10519:SF20">
    <property type="entry name" value="G-PROTEIN COUPLED RECEPTOR 156-RELATED"/>
    <property type="match status" value="1"/>
</dbReference>
<reference evidence="12" key="1">
    <citation type="submission" date="2025-08" db="UniProtKB">
        <authorList>
            <consortium name="RefSeq"/>
        </authorList>
    </citation>
    <scope>IDENTIFICATION</scope>
    <source>
        <tissue evidence="12">Gonads</tissue>
    </source>
</reference>
<evidence type="ECO:0000256" key="9">
    <source>
        <dbReference type="SAM" id="Phobius"/>
    </source>
</evidence>
<comment type="subcellular location">
    <subcellularLocation>
        <location evidence="1">Membrane</location>
        <topology evidence="1">Multi-pass membrane protein</topology>
    </subcellularLocation>
</comment>
<dbReference type="AlphaFoldDB" id="A0A1S3ICK2"/>
<dbReference type="InterPro" id="IPR017978">
    <property type="entry name" value="GPCR_3_C"/>
</dbReference>
<evidence type="ECO:0000256" key="2">
    <source>
        <dbReference type="ARBA" id="ARBA00022692"/>
    </source>
</evidence>
<accession>A0A1S3ICK2</accession>
<evidence type="ECO:0000256" key="5">
    <source>
        <dbReference type="ARBA" id="ARBA00023136"/>
    </source>
</evidence>
<keyword evidence="11" id="KW-1185">Reference proteome</keyword>
<evidence type="ECO:0000256" key="8">
    <source>
        <dbReference type="ARBA" id="ARBA00023224"/>
    </source>
</evidence>
<feature type="domain" description="G-protein coupled receptors family 3 profile" evidence="10">
    <location>
        <begin position="275"/>
        <end position="465"/>
    </location>
</feature>
<evidence type="ECO:0000256" key="7">
    <source>
        <dbReference type="ARBA" id="ARBA00023180"/>
    </source>
</evidence>
<feature type="transmembrane region" description="Helical" evidence="9">
    <location>
        <begin position="380"/>
        <end position="401"/>
    </location>
</feature>
<keyword evidence="8" id="KW-0807">Transducer</keyword>
<dbReference type="InterPro" id="IPR028082">
    <property type="entry name" value="Peripla_BP_I"/>
</dbReference>
<evidence type="ECO:0000256" key="1">
    <source>
        <dbReference type="ARBA" id="ARBA00004141"/>
    </source>
</evidence>
<evidence type="ECO:0000313" key="12">
    <source>
        <dbReference type="RefSeq" id="XP_013395586.1"/>
    </source>
</evidence>
<sequence>MSKEVEVLLRQSGIEIVTSVFYRIEQLGQLMEKLKELDARVIMHHANGEGSSLCHVFCQAYKYGLIGRKYVWLTLMQNVKDYRKFASNMHQKGQLSCNAEQVVKAAEGQFIIFRADTKDASEVGYEPQRSFTDHAEILREMKKQAWYNDDTRRMLYQLNYDAIWAAALALNKSLSRLPPRVITNFKYTDLGTVTDALMPEMNRTDFFGASGPVSFSPHGSRMSWLAMEQIRNGTAILFGIYDQKSRKITLSKKISDLWYSHGSAAELSSISNVPCNAFVWLFVTGFTLSFGTMLLKMWGVCRHFRYQQDWGLQGELRMLSGVAVLLVIDILMLLIWQLTDPLVVEDRLLPEIRDGAKMVRYQTFYRQCHSGSAMGWTIAFIVYKGLLLLGSVCLAWPTWAMSVKRDVGDSSQVGLAIVIITLATVVGVPVGVLVQEEPSVNFGVIAGFTLFAIIATVLLLLIPKLMELKRGEMEPSLWSPLRLYVAEFFNDAGDK</sequence>
<keyword evidence="4" id="KW-0297">G-protein coupled receptor</keyword>
<proteinExistence type="predicted"/>
<keyword evidence="3 9" id="KW-1133">Transmembrane helix</keyword>
<dbReference type="RefSeq" id="XP_013395586.1">
    <property type="nucleotide sequence ID" value="XM_013540132.1"/>
</dbReference>
<name>A0A1S3ICK2_LINAN</name>
<feature type="transmembrane region" description="Helical" evidence="9">
    <location>
        <begin position="413"/>
        <end position="434"/>
    </location>
</feature>
<dbReference type="Gene3D" id="3.40.50.2300">
    <property type="match status" value="2"/>
</dbReference>
<keyword evidence="5 9" id="KW-0472">Membrane</keyword>
<gene>
    <name evidence="12" type="primary">LOC106162729</name>
</gene>
<dbReference type="GO" id="GO:0004965">
    <property type="term" value="F:G protein-coupled GABA receptor activity"/>
    <property type="evidence" value="ECO:0007669"/>
    <property type="project" value="InterPro"/>
</dbReference>
<evidence type="ECO:0000313" key="11">
    <source>
        <dbReference type="Proteomes" id="UP000085678"/>
    </source>
</evidence>
<evidence type="ECO:0000256" key="3">
    <source>
        <dbReference type="ARBA" id="ARBA00022989"/>
    </source>
</evidence>
<keyword evidence="7" id="KW-0325">Glycoprotein</keyword>
<dbReference type="PANTHER" id="PTHR10519">
    <property type="entry name" value="GABA-B RECEPTOR"/>
    <property type="match status" value="1"/>
</dbReference>
<protein>
    <submittedName>
        <fullName evidence="12">Uncharacterized protein LOC106162729</fullName>
    </submittedName>
</protein>
<feature type="transmembrane region" description="Helical" evidence="9">
    <location>
        <begin position="316"/>
        <end position="338"/>
    </location>
</feature>
<dbReference type="PRINTS" id="PR01176">
    <property type="entry name" value="GABABRECEPTR"/>
</dbReference>
<dbReference type="InterPro" id="IPR002455">
    <property type="entry name" value="GPCR3_GABA-B"/>
</dbReference>
<dbReference type="GO" id="GO:0007214">
    <property type="term" value="P:gamma-aminobutyric acid signaling pathway"/>
    <property type="evidence" value="ECO:0007669"/>
    <property type="project" value="TreeGrafter"/>
</dbReference>
<dbReference type="PROSITE" id="PS50259">
    <property type="entry name" value="G_PROTEIN_RECEP_F3_4"/>
    <property type="match status" value="1"/>
</dbReference>
<dbReference type="GeneID" id="106162729"/>
<dbReference type="GO" id="GO:0038039">
    <property type="term" value="C:G protein-coupled receptor heterodimeric complex"/>
    <property type="evidence" value="ECO:0007669"/>
    <property type="project" value="TreeGrafter"/>
</dbReference>
<dbReference type="KEGG" id="lak:106162729"/>